<sequence>MTLNATQEVTWVTANEQQALPMAKYRLYIYDERGISAPPKPGGLLPFSGLEFGLYTPQTTDGK</sequence>
<comment type="caution">
    <text evidence="2">The sequence shown here is derived from an EMBL/GenBank/DDBJ whole genome shotgun (WGS) entry which is preliminary data.</text>
</comment>
<organism evidence="2 3">
    <name type="scientific">Glomus cerebriforme</name>
    <dbReference type="NCBI Taxonomy" id="658196"/>
    <lineage>
        <taxon>Eukaryota</taxon>
        <taxon>Fungi</taxon>
        <taxon>Fungi incertae sedis</taxon>
        <taxon>Mucoromycota</taxon>
        <taxon>Glomeromycotina</taxon>
        <taxon>Glomeromycetes</taxon>
        <taxon>Glomerales</taxon>
        <taxon>Glomeraceae</taxon>
        <taxon>Glomus</taxon>
    </lineage>
</organism>
<dbReference type="Proteomes" id="UP000265703">
    <property type="component" value="Unassembled WGS sequence"/>
</dbReference>
<dbReference type="Pfam" id="PF23585">
    <property type="entry name" value="DUF7137"/>
    <property type="match status" value="1"/>
</dbReference>
<evidence type="ECO:0000313" key="3">
    <source>
        <dbReference type="Proteomes" id="UP000265703"/>
    </source>
</evidence>
<dbReference type="PANTHER" id="PTHR42028:SF1">
    <property type="entry name" value="YALI0E30657P"/>
    <property type="match status" value="1"/>
</dbReference>
<evidence type="ECO:0000313" key="2">
    <source>
        <dbReference type="EMBL" id="RIA87029.1"/>
    </source>
</evidence>
<feature type="domain" description="DUF7137" evidence="1">
    <location>
        <begin position="2"/>
        <end position="59"/>
    </location>
</feature>
<dbReference type="PANTHER" id="PTHR42028">
    <property type="entry name" value="CHROMOSOME 1, WHOLE GENOME SHOTGUN SEQUENCE"/>
    <property type="match status" value="1"/>
</dbReference>
<gene>
    <name evidence="2" type="ORF">C1645_778213</name>
</gene>
<proteinExistence type="predicted"/>
<accession>A0A397SQ47</accession>
<protein>
    <recommendedName>
        <fullName evidence="1">DUF7137 domain-containing protein</fullName>
    </recommendedName>
</protein>
<evidence type="ECO:0000259" key="1">
    <source>
        <dbReference type="Pfam" id="PF23585"/>
    </source>
</evidence>
<dbReference type="AlphaFoldDB" id="A0A397SQ47"/>
<dbReference type="InterPro" id="IPR055561">
    <property type="entry name" value="DUF7137"/>
</dbReference>
<dbReference type="STRING" id="658196.A0A397SQ47"/>
<dbReference type="EMBL" id="QKYT01000330">
    <property type="protein sequence ID" value="RIA87029.1"/>
    <property type="molecule type" value="Genomic_DNA"/>
</dbReference>
<name>A0A397SQ47_9GLOM</name>
<reference evidence="2 3" key="1">
    <citation type="submission" date="2018-06" db="EMBL/GenBank/DDBJ databases">
        <title>Comparative genomics reveals the genomic features of Rhizophagus irregularis, R. cerebriforme, R. diaphanum and Gigaspora rosea, and their symbiotic lifestyle signature.</title>
        <authorList>
            <person name="Morin E."/>
            <person name="San Clemente H."/>
            <person name="Chen E.C.H."/>
            <person name="De La Providencia I."/>
            <person name="Hainaut M."/>
            <person name="Kuo A."/>
            <person name="Kohler A."/>
            <person name="Murat C."/>
            <person name="Tang N."/>
            <person name="Roy S."/>
            <person name="Loubradou J."/>
            <person name="Henrissat B."/>
            <person name="Grigoriev I.V."/>
            <person name="Corradi N."/>
            <person name="Roux C."/>
            <person name="Martin F.M."/>
        </authorList>
    </citation>
    <scope>NUCLEOTIDE SEQUENCE [LARGE SCALE GENOMIC DNA]</scope>
    <source>
        <strain evidence="2 3">DAOM 227022</strain>
    </source>
</reference>
<keyword evidence="3" id="KW-1185">Reference proteome</keyword>
<dbReference type="OrthoDB" id="2435509at2759"/>